<evidence type="ECO:0008006" key="4">
    <source>
        <dbReference type="Google" id="ProtNLM"/>
    </source>
</evidence>
<dbReference type="Proteomes" id="UP001595816">
    <property type="component" value="Unassembled WGS sequence"/>
</dbReference>
<reference evidence="3" key="1">
    <citation type="journal article" date="2019" name="Int. J. Syst. Evol. Microbiol.">
        <title>The Global Catalogue of Microorganisms (GCM) 10K type strain sequencing project: providing services to taxonomists for standard genome sequencing and annotation.</title>
        <authorList>
            <consortium name="The Broad Institute Genomics Platform"/>
            <consortium name="The Broad Institute Genome Sequencing Center for Infectious Disease"/>
            <person name="Wu L."/>
            <person name="Ma J."/>
        </authorList>
    </citation>
    <scope>NUCLEOTIDE SEQUENCE [LARGE SCALE GENOMIC DNA]</scope>
    <source>
        <strain evidence="3">CGMCC 4.7289</strain>
    </source>
</reference>
<organism evidence="2 3">
    <name type="scientific">Hamadaea flava</name>
    <dbReference type="NCBI Taxonomy" id="1742688"/>
    <lineage>
        <taxon>Bacteria</taxon>
        <taxon>Bacillati</taxon>
        <taxon>Actinomycetota</taxon>
        <taxon>Actinomycetes</taxon>
        <taxon>Micromonosporales</taxon>
        <taxon>Micromonosporaceae</taxon>
        <taxon>Hamadaea</taxon>
    </lineage>
</organism>
<gene>
    <name evidence="2" type="ORF">ACFOZ4_21770</name>
</gene>
<proteinExistence type="predicted"/>
<dbReference type="EMBL" id="JBHSAY010000010">
    <property type="protein sequence ID" value="MFC4133245.1"/>
    <property type="molecule type" value="Genomic_DNA"/>
</dbReference>
<evidence type="ECO:0000313" key="3">
    <source>
        <dbReference type="Proteomes" id="UP001595816"/>
    </source>
</evidence>
<evidence type="ECO:0000256" key="1">
    <source>
        <dbReference type="SAM" id="MobiDB-lite"/>
    </source>
</evidence>
<evidence type="ECO:0000313" key="2">
    <source>
        <dbReference type="EMBL" id="MFC4133245.1"/>
    </source>
</evidence>
<accession>A0ABV8LQD9</accession>
<keyword evidence="3" id="KW-1185">Reference proteome</keyword>
<protein>
    <recommendedName>
        <fullName evidence="4">BON domain-containing protein</fullName>
    </recommendedName>
</protein>
<name>A0ABV8LQD9_9ACTN</name>
<comment type="caution">
    <text evidence="2">The sequence shown here is derived from an EMBL/GenBank/DDBJ whole genome shotgun (WGS) entry which is preliminary data.</text>
</comment>
<sequence>MKDEYLLAQVQRLLAEDGGELGIDAVRHDDLLVLRGEVESELRCREVELRIAEAFPELTIRNELSVPHVHKPQESEELTGRPSAGAGAASEDRH</sequence>
<feature type="region of interest" description="Disordered" evidence="1">
    <location>
        <begin position="66"/>
        <end position="94"/>
    </location>
</feature>